<sequence>MKFEELLEEVDVEQKNQLTKQDFLVFMRKIRERDTQYIRDYFRECDTDGEPGLDAKEIATLIESLGHVPDMACVTETLQQLNIENPEEETWTSPRSGAFWKSFGASKASPWRQQRRPEQPSERSQAELFL</sequence>
<dbReference type="InterPro" id="IPR002048">
    <property type="entry name" value="EF_hand_dom"/>
</dbReference>
<dbReference type="Gene3D" id="1.10.238.10">
    <property type="entry name" value="EF-hand"/>
    <property type="match status" value="1"/>
</dbReference>
<evidence type="ECO:0000313" key="4">
    <source>
        <dbReference type="Proteomes" id="UP001178507"/>
    </source>
</evidence>
<keyword evidence="4" id="KW-1185">Reference proteome</keyword>
<dbReference type="InterPro" id="IPR011992">
    <property type="entry name" value="EF-hand-dom_pair"/>
</dbReference>
<dbReference type="GO" id="GO:0005509">
    <property type="term" value="F:calcium ion binding"/>
    <property type="evidence" value="ECO:0007669"/>
    <property type="project" value="InterPro"/>
</dbReference>
<comment type="caution">
    <text evidence="3">The sequence shown here is derived from an EMBL/GenBank/DDBJ whole genome shotgun (WGS) entry which is preliminary data.</text>
</comment>
<feature type="domain" description="EF-hand" evidence="2">
    <location>
        <begin position="33"/>
        <end position="68"/>
    </location>
</feature>
<dbReference type="EMBL" id="CAUJNA010003398">
    <property type="protein sequence ID" value="CAJ1401092.1"/>
    <property type="molecule type" value="Genomic_DNA"/>
</dbReference>
<evidence type="ECO:0000313" key="3">
    <source>
        <dbReference type="EMBL" id="CAJ1401092.1"/>
    </source>
</evidence>
<reference evidence="3" key="1">
    <citation type="submission" date="2023-08" db="EMBL/GenBank/DDBJ databases">
        <authorList>
            <person name="Chen Y."/>
            <person name="Shah S."/>
            <person name="Dougan E. K."/>
            <person name="Thang M."/>
            <person name="Chan C."/>
        </authorList>
    </citation>
    <scope>NUCLEOTIDE SEQUENCE</scope>
</reference>
<dbReference type="SUPFAM" id="SSF47473">
    <property type="entry name" value="EF-hand"/>
    <property type="match status" value="1"/>
</dbReference>
<evidence type="ECO:0000259" key="2">
    <source>
        <dbReference type="PROSITE" id="PS50222"/>
    </source>
</evidence>
<feature type="region of interest" description="Disordered" evidence="1">
    <location>
        <begin position="104"/>
        <end position="130"/>
    </location>
</feature>
<proteinExistence type="predicted"/>
<dbReference type="AlphaFoldDB" id="A0AA36NBG8"/>
<dbReference type="Proteomes" id="UP001178507">
    <property type="component" value="Unassembled WGS sequence"/>
</dbReference>
<evidence type="ECO:0000256" key="1">
    <source>
        <dbReference type="SAM" id="MobiDB-lite"/>
    </source>
</evidence>
<organism evidence="3 4">
    <name type="scientific">Effrenium voratum</name>
    <dbReference type="NCBI Taxonomy" id="2562239"/>
    <lineage>
        <taxon>Eukaryota</taxon>
        <taxon>Sar</taxon>
        <taxon>Alveolata</taxon>
        <taxon>Dinophyceae</taxon>
        <taxon>Suessiales</taxon>
        <taxon>Symbiodiniaceae</taxon>
        <taxon>Effrenium</taxon>
    </lineage>
</organism>
<name>A0AA36NBG8_9DINO</name>
<gene>
    <name evidence="3" type="ORF">EVOR1521_LOCUS24304</name>
</gene>
<protein>
    <recommendedName>
        <fullName evidence="2">EF-hand domain-containing protein</fullName>
    </recommendedName>
</protein>
<dbReference type="PROSITE" id="PS50222">
    <property type="entry name" value="EF_HAND_2"/>
    <property type="match status" value="1"/>
</dbReference>
<feature type="compositionally biased region" description="Basic and acidic residues" evidence="1">
    <location>
        <begin position="115"/>
        <end position="130"/>
    </location>
</feature>
<accession>A0AA36NBG8</accession>